<proteinExistence type="predicted"/>
<evidence type="ECO:0000313" key="4">
    <source>
        <dbReference type="EMBL" id="MBL0766125.1"/>
    </source>
</evidence>
<feature type="domain" description="Metallo-beta-lactamase" evidence="2">
    <location>
        <begin position="15"/>
        <end position="233"/>
    </location>
</feature>
<comment type="caution">
    <text evidence="4">The sequence shown here is derived from an EMBL/GenBank/DDBJ whole genome shotgun (WGS) entry which is preliminary data.</text>
</comment>
<dbReference type="InterPro" id="IPR001279">
    <property type="entry name" value="Metallo-B-lactamas"/>
</dbReference>
<gene>
    <name evidence="4" type="ORF">JKP34_12735</name>
</gene>
<organism evidence="4 5">
    <name type="scientific">Marivirga atlantica</name>
    <dbReference type="NCBI Taxonomy" id="1548457"/>
    <lineage>
        <taxon>Bacteria</taxon>
        <taxon>Pseudomonadati</taxon>
        <taxon>Bacteroidota</taxon>
        <taxon>Cytophagia</taxon>
        <taxon>Cytophagales</taxon>
        <taxon>Marivirgaceae</taxon>
        <taxon>Marivirga</taxon>
    </lineage>
</organism>
<evidence type="ECO:0000259" key="3">
    <source>
        <dbReference type="SMART" id="SM01027"/>
    </source>
</evidence>
<dbReference type="EMBL" id="JAERQG010000003">
    <property type="protein sequence ID" value="MBL0766125.1"/>
    <property type="molecule type" value="Genomic_DNA"/>
</dbReference>
<dbReference type="SUPFAM" id="SSF56281">
    <property type="entry name" value="Metallo-hydrolase/oxidoreductase"/>
    <property type="match status" value="1"/>
</dbReference>
<dbReference type="InterPro" id="IPR022712">
    <property type="entry name" value="Beta_Casp"/>
</dbReference>
<keyword evidence="5" id="KW-1185">Reference proteome</keyword>
<dbReference type="Pfam" id="PF07521">
    <property type="entry name" value="RMMBL"/>
    <property type="match status" value="1"/>
</dbReference>
<evidence type="ECO:0000259" key="2">
    <source>
        <dbReference type="SMART" id="SM00849"/>
    </source>
</evidence>
<keyword evidence="1" id="KW-0378">Hydrolase</keyword>
<evidence type="ECO:0000313" key="5">
    <source>
        <dbReference type="Proteomes" id="UP000642920"/>
    </source>
</evidence>
<dbReference type="PANTHER" id="PTHR11203:SF37">
    <property type="entry name" value="INTEGRATOR COMPLEX SUBUNIT 11"/>
    <property type="match status" value="1"/>
</dbReference>
<dbReference type="InterPro" id="IPR050698">
    <property type="entry name" value="MBL"/>
</dbReference>
<dbReference type="Gene3D" id="3.60.15.10">
    <property type="entry name" value="Ribonuclease Z/Hydroxyacylglutathione hydrolase-like"/>
    <property type="match status" value="1"/>
</dbReference>
<dbReference type="InterPro" id="IPR036866">
    <property type="entry name" value="RibonucZ/Hydroxyglut_hydro"/>
</dbReference>
<dbReference type="GO" id="GO:0004521">
    <property type="term" value="F:RNA endonuclease activity"/>
    <property type="evidence" value="ECO:0007669"/>
    <property type="project" value="TreeGrafter"/>
</dbReference>
<protein>
    <submittedName>
        <fullName evidence="4">MBL fold metallo-hydrolase</fullName>
    </submittedName>
</protein>
<dbReference type="GO" id="GO:0016787">
    <property type="term" value="F:hydrolase activity"/>
    <property type="evidence" value="ECO:0007669"/>
    <property type="project" value="UniProtKB-KW"/>
</dbReference>
<dbReference type="CDD" id="cd16295">
    <property type="entry name" value="TTHA0252-CPSF-like_MBL-fold"/>
    <property type="match status" value="1"/>
</dbReference>
<dbReference type="InterPro" id="IPR011108">
    <property type="entry name" value="RMMBL"/>
</dbReference>
<dbReference type="RefSeq" id="WP_201922039.1">
    <property type="nucleotide sequence ID" value="NZ_JAERQG010000003.1"/>
</dbReference>
<dbReference type="PANTHER" id="PTHR11203">
    <property type="entry name" value="CLEAVAGE AND POLYADENYLATION SPECIFICITY FACTOR FAMILY MEMBER"/>
    <property type="match status" value="1"/>
</dbReference>
<dbReference type="Pfam" id="PF16661">
    <property type="entry name" value="Lactamase_B_6"/>
    <property type="match status" value="1"/>
</dbReference>
<dbReference type="AlphaFoldDB" id="A0A937AC59"/>
<name>A0A937AC59_9BACT</name>
<accession>A0A937AC59</accession>
<dbReference type="SMART" id="SM00849">
    <property type="entry name" value="Lactamase_B"/>
    <property type="match status" value="1"/>
</dbReference>
<dbReference type="Gene3D" id="3.40.50.10890">
    <property type="match status" value="1"/>
</dbReference>
<feature type="domain" description="Beta-Casp" evidence="3">
    <location>
        <begin position="252"/>
        <end position="370"/>
    </location>
</feature>
<dbReference type="Pfam" id="PF10996">
    <property type="entry name" value="Beta-Casp"/>
    <property type="match status" value="1"/>
</dbReference>
<sequence length="459" mass="51864">MDVRLKFLGGAQSVTGSKYLLEVDNYKLLVDCGLFQGLKKLRLRNWDDFPVETDSIDAILLTHAHLDHSGYVPRLVAQGYDKNIYCTASTAALLEILWKDSAKLQKEEADFARQKGYSKHKNPTGLYTEDDVESALKLIKTVDFNQTLELNEVIHAKWSNAGHILGASSIELTLRGTLQQKTIIFSGDLGRQKDPVMLPPSTYDQADVVLIESTYGDRINILDNVEGNLAGQINETLDEGVVLIPAFTVGRTQSLLFMLHQLMKAKKIPDVPVYIDSPMAISVTKLYEQFDQEHRLHDKDIFEDKNFHYIRSAEASAGLKDLKKRAIIISASGMITGGRILNHLFHRIENEHDLLLFVGYQADGTRGRDILEGKDEIKIFGEYRKVKCKTYKIDGLSAHADQTELIQWFNHIKDSPKFTFLVHGEVEAANEMKKLLAERSLPNLIIPDYLESFELFQGI</sequence>
<reference evidence="4" key="1">
    <citation type="submission" date="2021-01" db="EMBL/GenBank/DDBJ databases">
        <title>Marivirga sp. nov., isolated from intertidal surface sediments.</title>
        <authorList>
            <person name="Zhang M."/>
        </authorList>
    </citation>
    <scope>NUCLEOTIDE SEQUENCE</scope>
    <source>
        <strain evidence="4">SM1354</strain>
    </source>
</reference>
<dbReference type="SMART" id="SM01027">
    <property type="entry name" value="Beta-Casp"/>
    <property type="match status" value="1"/>
</dbReference>
<dbReference type="Proteomes" id="UP000642920">
    <property type="component" value="Unassembled WGS sequence"/>
</dbReference>
<evidence type="ECO:0000256" key="1">
    <source>
        <dbReference type="ARBA" id="ARBA00022801"/>
    </source>
</evidence>